<protein>
    <submittedName>
        <fullName evidence="3">TonB-dependent receptor</fullName>
    </submittedName>
</protein>
<feature type="signal peptide" evidence="1">
    <location>
        <begin position="1"/>
        <end position="20"/>
    </location>
</feature>
<dbReference type="GO" id="GO:0015344">
    <property type="term" value="F:siderophore uptake transmembrane transporter activity"/>
    <property type="evidence" value="ECO:0007669"/>
    <property type="project" value="TreeGrafter"/>
</dbReference>
<name>Q01TX7_SOLUE</name>
<reference evidence="3" key="1">
    <citation type="submission" date="2006-10" db="EMBL/GenBank/DDBJ databases">
        <title>Complete sequence of Solibacter usitatus Ellin6076.</title>
        <authorList>
            <consortium name="US DOE Joint Genome Institute"/>
            <person name="Copeland A."/>
            <person name="Lucas S."/>
            <person name="Lapidus A."/>
            <person name="Barry K."/>
            <person name="Detter J.C."/>
            <person name="Glavina del Rio T."/>
            <person name="Hammon N."/>
            <person name="Israni S."/>
            <person name="Dalin E."/>
            <person name="Tice H."/>
            <person name="Pitluck S."/>
            <person name="Thompson L.S."/>
            <person name="Brettin T."/>
            <person name="Bruce D."/>
            <person name="Han C."/>
            <person name="Tapia R."/>
            <person name="Gilna P."/>
            <person name="Schmutz J."/>
            <person name="Larimer F."/>
            <person name="Land M."/>
            <person name="Hauser L."/>
            <person name="Kyrpides N."/>
            <person name="Mikhailova N."/>
            <person name="Janssen P.H."/>
            <person name="Kuske C.R."/>
            <person name="Richardson P."/>
        </authorList>
    </citation>
    <scope>NUCLEOTIDE SEQUENCE</scope>
    <source>
        <strain evidence="3">Ellin6076</strain>
    </source>
</reference>
<evidence type="ECO:0000256" key="1">
    <source>
        <dbReference type="SAM" id="SignalP"/>
    </source>
</evidence>
<feature type="chain" id="PRO_5004163174" evidence="1">
    <location>
        <begin position="21"/>
        <end position="1163"/>
    </location>
</feature>
<dbReference type="AlphaFoldDB" id="Q01TX7"/>
<dbReference type="Gene3D" id="2.60.40.1120">
    <property type="entry name" value="Carboxypeptidase-like, regulatory domain"/>
    <property type="match status" value="1"/>
</dbReference>
<evidence type="ECO:0000313" key="3">
    <source>
        <dbReference type="EMBL" id="ABJ86893.1"/>
    </source>
</evidence>
<dbReference type="Gene3D" id="2.170.130.10">
    <property type="entry name" value="TonB-dependent receptor, plug domain"/>
    <property type="match status" value="1"/>
</dbReference>
<dbReference type="EMBL" id="CP000473">
    <property type="protein sequence ID" value="ABJ86893.1"/>
    <property type="molecule type" value="Genomic_DNA"/>
</dbReference>
<accession>Q01TX7</accession>
<dbReference type="Pfam" id="PF25183">
    <property type="entry name" value="OMP_b-brl_4"/>
    <property type="match status" value="1"/>
</dbReference>
<dbReference type="OrthoDB" id="97893at2"/>
<dbReference type="GO" id="GO:0009279">
    <property type="term" value="C:cell outer membrane"/>
    <property type="evidence" value="ECO:0007669"/>
    <property type="project" value="TreeGrafter"/>
</dbReference>
<organism evidence="3">
    <name type="scientific">Solibacter usitatus (strain Ellin6076)</name>
    <dbReference type="NCBI Taxonomy" id="234267"/>
    <lineage>
        <taxon>Bacteria</taxon>
        <taxon>Pseudomonadati</taxon>
        <taxon>Acidobacteriota</taxon>
        <taxon>Terriglobia</taxon>
        <taxon>Bryobacterales</taxon>
        <taxon>Solibacteraceae</taxon>
        <taxon>Candidatus Solibacter</taxon>
    </lineage>
</organism>
<dbReference type="GO" id="GO:0044718">
    <property type="term" value="P:siderophore transmembrane transport"/>
    <property type="evidence" value="ECO:0007669"/>
    <property type="project" value="TreeGrafter"/>
</dbReference>
<dbReference type="eggNOG" id="COG1629">
    <property type="taxonomic scope" value="Bacteria"/>
</dbReference>
<feature type="domain" description="TonB-dependent transporter Oar-like beta-barrel" evidence="2">
    <location>
        <begin position="242"/>
        <end position="1155"/>
    </location>
</feature>
<dbReference type="PANTHER" id="PTHR30069:SF46">
    <property type="entry name" value="OAR PROTEIN"/>
    <property type="match status" value="1"/>
</dbReference>
<dbReference type="STRING" id="234267.Acid_5952"/>
<keyword evidence="1" id="KW-0732">Signal</keyword>
<dbReference type="PANTHER" id="PTHR30069">
    <property type="entry name" value="TONB-DEPENDENT OUTER MEMBRANE RECEPTOR"/>
    <property type="match status" value="1"/>
</dbReference>
<dbReference type="InterPro" id="IPR037066">
    <property type="entry name" value="Plug_dom_sf"/>
</dbReference>
<dbReference type="InterPro" id="IPR039426">
    <property type="entry name" value="TonB-dep_rcpt-like"/>
</dbReference>
<keyword evidence="3" id="KW-0675">Receptor</keyword>
<proteinExistence type="predicted"/>
<dbReference type="HOGENOM" id="CLU_006298_0_0_0"/>
<evidence type="ECO:0000259" key="2">
    <source>
        <dbReference type="Pfam" id="PF25183"/>
    </source>
</evidence>
<dbReference type="SUPFAM" id="SSF49464">
    <property type="entry name" value="Carboxypeptidase regulatory domain-like"/>
    <property type="match status" value="1"/>
</dbReference>
<dbReference type="InParanoid" id="Q01TX7"/>
<dbReference type="Pfam" id="PF13620">
    <property type="entry name" value="CarboxypepD_reg"/>
    <property type="match status" value="1"/>
</dbReference>
<dbReference type="InterPro" id="IPR057601">
    <property type="entry name" value="Oar-like_b-barrel"/>
</dbReference>
<sequence length="1163" mass="126405" precursor="true">MKRILQLSTLFLCVAALALAQNVSSSVRATILDSTNSAVPEAECSLINQSTTAVMTVKSESQGLCIFNIVSAGSYSLTVKAKGFKSLLLNQVTVEAGQTRTLGNLTLDVGAISESISVTGEVSQINLASAEKAGTITMTQLQNVAVKGRDMFAYMTTIPGIVDNGSQARETTSPDSLRGTFINGSRENSKNYAVDGITNLDTGSNNTLQFEPNMDSIAEVRVLTSNFQAEYGRNGGGVITVITRGGGKDFHVSGYDTYRHESLNANSFWNNRTNVAKAPYRYRITGYTVSGPVFIPKVFNKNRDKIFFFWNQEYTGQRKDYGTRLTNMPTALERTGDFSKSVTGSGTAIKIVDPLNGVQFPGNVIPKSRFSTLGMAMLNSLPLPNYTDPTNVNNSNYKSTYTGAYPKREDMVRVDYNITPTLQVYWRYVQDKDEQQVPYGLWVNGNINYLLAPITFGQPGKGHVAHITKSISSTLVNEFIFGLSKNKLYFYPTNASLIDRSNVGNPAQWYPDTSTGVSYTDKTNYMPNLTFGGNHANPAIAAFGNIPYENYNTVMSFVDNVSKVVGAHSIKAGVYIEHTEKFQVGGKNPRGAFDFSPTTTNPFDSGDGYSNAMLGNFQTYSEGTARVNGDWIFNNLEFYVQDNWRVSKRLTLDIGMRFYHLPPQTDTNKTIAGFNPTLYSRANAPMLYMPIIDPNGKRVAVDPRTGILYPNPLIGQYITGTGSVSNGAAIGGVNGYPGGLYTTSAMNLGPRLGFAWDVFGTGKTAVRGGFGMFKDRLQGNPTMDTNGNPPVSFAPTLYYGSLDTYASSGGAIGPSTINNLVGFNQPATTMNWSFGIQQQARNFAIEASYVGSVAYHLIAQKDINPIPMGAHFNIANQDPSQPGKPLADNFLRPFYGWGSINTRSNGYNSNYHSLQVQVNRRFANGLQLGVAYTFSKALDVADGDTSAVSPYFSPRFRNYGRAGFDRPQQFVANYVYSLPKVGTKMNFTPAKWVLDNWEISGVTSFVSGGPFNPGLGWTSTQDPTGSAEGARVNIVGSCQGTGTHTFFQWFNTGMAAAPAIGAWGNPNVTMANFGNMGGGNQCTGPGINNWDLSITKRFPLFREGKFIQFRTEMFNAPNHTQYSGVNAGGSYNPTTGAQTSPTYGQINGSRAGRTIALSARISF</sequence>
<gene>
    <name evidence="3" type="ordered locus">Acid_5952</name>
</gene>
<dbReference type="InterPro" id="IPR008969">
    <property type="entry name" value="CarboxyPept-like_regulatory"/>
</dbReference>
<dbReference type="KEGG" id="sus:Acid_5952"/>
<dbReference type="SUPFAM" id="SSF56935">
    <property type="entry name" value="Porins"/>
    <property type="match status" value="1"/>
</dbReference>